<keyword evidence="10 15" id="KW-0798">TonB box</keyword>
<evidence type="ECO:0000259" key="18">
    <source>
        <dbReference type="Pfam" id="PF07715"/>
    </source>
</evidence>
<keyword evidence="11 14" id="KW-0472">Membrane</keyword>
<dbReference type="SUPFAM" id="SSF56935">
    <property type="entry name" value="Porins"/>
    <property type="match status" value="1"/>
</dbReference>
<feature type="domain" description="TonB-dependent receptor plug" evidence="18">
    <location>
        <begin position="49"/>
        <end position="158"/>
    </location>
</feature>
<evidence type="ECO:0000313" key="19">
    <source>
        <dbReference type="EMBL" id="MFC3147309.1"/>
    </source>
</evidence>
<evidence type="ECO:0000256" key="15">
    <source>
        <dbReference type="RuleBase" id="RU003357"/>
    </source>
</evidence>
<dbReference type="InterPro" id="IPR012910">
    <property type="entry name" value="Plug_dom"/>
</dbReference>
<evidence type="ECO:0000256" key="7">
    <source>
        <dbReference type="ARBA" id="ARBA00022729"/>
    </source>
</evidence>
<evidence type="ECO:0000256" key="12">
    <source>
        <dbReference type="ARBA" id="ARBA00023170"/>
    </source>
</evidence>
<evidence type="ECO:0000256" key="8">
    <source>
        <dbReference type="ARBA" id="ARBA00023004"/>
    </source>
</evidence>
<keyword evidence="9" id="KW-0406">Ion transport</keyword>
<keyword evidence="8" id="KW-0408">Iron</keyword>
<keyword evidence="7 16" id="KW-0732">Signal</keyword>
<keyword evidence="6 14" id="KW-0812">Transmembrane</keyword>
<dbReference type="PANTHER" id="PTHR32552">
    <property type="entry name" value="FERRICHROME IRON RECEPTOR-RELATED"/>
    <property type="match status" value="1"/>
</dbReference>
<proteinExistence type="inferred from homology"/>
<evidence type="ECO:0000313" key="20">
    <source>
        <dbReference type="Proteomes" id="UP001595556"/>
    </source>
</evidence>
<evidence type="ECO:0000256" key="14">
    <source>
        <dbReference type="PROSITE-ProRule" id="PRU01360"/>
    </source>
</evidence>
<keyword evidence="12 19" id="KW-0675">Receptor</keyword>
<dbReference type="Gene3D" id="2.170.130.10">
    <property type="entry name" value="TonB-dependent receptor, plug domain"/>
    <property type="match status" value="1"/>
</dbReference>
<evidence type="ECO:0000256" key="13">
    <source>
        <dbReference type="ARBA" id="ARBA00023237"/>
    </source>
</evidence>
<gene>
    <name evidence="19" type="ORF">ACFOEN_06620</name>
</gene>
<dbReference type="PROSITE" id="PS52016">
    <property type="entry name" value="TONB_DEPENDENT_REC_3"/>
    <property type="match status" value="1"/>
</dbReference>
<dbReference type="PANTHER" id="PTHR32552:SF89">
    <property type="entry name" value="CATECHOLATE SIDEROPHORE RECEPTOR FIU"/>
    <property type="match status" value="1"/>
</dbReference>
<keyword evidence="20" id="KW-1185">Reference proteome</keyword>
<dbReference type="InterPro" id="IPR036942">
    <property type="entry name" value="Beta-barrel_TonB_sf"/>
</dbReference>
<name>A0ABV7H4C1_9BURK</name>
<feature type="chain" id="PRO_5047341874" evidence="16">
    <location>
        <begin position="22"/>
        <end position="709"/>
    </location>
</feature>
<dbReference type="RefSeq" id="WP_377302212.1">
    <property type="nucleotide sequence ID" value="NZ_CP180191.1"/>
</dbReference>
<evidence type="ECO:0000256" key="16">
    <source>
        <dbReference type="SAM" id="SignalP"/>
    </source>
</evidence>
<evidence type="ECO:0000256" key="2">
    <source>
        <dbReference type="ARBA" id="ARBA00009810"/>
    </source>
</evidence>
<keyword evidence="3 14" id="KW-0813">Transport</keyword>
<protein>
    <submittedName>
        <fullName evidence="19">TonB-dependent receptor family protein</fullName>
    </submittedName>
</protein>
<reference evidence="20" key="1">
    <citation type="journal article" date="2019" name="Int. J. Syst. Evol. Microbiol.">
        <title>The Global Catalogue of Microorganisms (GCM) 10K type strain sequencing project: providing services to taxonomists for standard genome sequencing and annotation.</title>
        <authorList>
            <consortium name="The Broad Institute Genomics Platform"/>
            <consortium name="The Broad Institute Genome Sequencing Center for Infectious Disease"/>
            <person name="Wu L."/>
            <person name="Ma J."/>
        </authorList>
    </citation>
    <scope>NUCLEOTIDE SEQUENCE [LARGE SCALE GENOMIC DNA]</scope>
    <source>
        <strain evidence="20">KCTC 52168</strain>
    </source>
</reference>
<accession>A0ABV7H4C1</accession>
<keyword evidence="5" id="KW-0410">Iron transport</keyword>
<evidence type="ECO:0000256" key="10">
    <source>
        <dbReference type="ARBA" id="ARBA00023077"/>
    </source>
</evidence>
<evidence type="ECO:0000256" key="5">
    <source>
        <dbReference type="ARBA" id="ARBA00022496"/>
    </source>
</evidence>
<evidence type="ECO:0000256" key="11">
    <source>
        <dbReference type="ARBA" id="ARBA00023136"/>
    </source>
</evidence>
<dbReference type="InterPro" id="IPR000531">
    <property type="entry name" value="Beta-barrel_TonB"/>
</dbReference>
<evidence type="ECO:0000256" key="3">
    <source>
        <dbReference type="ARBA" id="ARBA00022448"/>
    </source>
</evidence>
<evidence type="ECO:0000256" key="1">
    <source>
        <dbReference type="ARBA" id="ARBA00004571"/>
    </source>
</evidence>
<dbReference type="InterPro" id="IPR039426">
    <property type="entry name" value="TonB-dep_rcpt-like"/>
</dbReference>
<organism evidence="19 20">
    <name type="scientific">Piscinibacterium candidicorallinum</name>
    <dbReference type="NCBI Taxonomy" id="1793872"/>
    <lineage>
        <taxon>Bacteria</taxon>
        <taxon>Pseudomonadati</taxon>
        <taxon>Pseudomonadota</taxon>
        <taxon>Betaproteobacteria</taxon>
        <taxon>Burkholderiales</taxon>
        <taxon>Piscinibacterium</taxon>
    </lineage>
</organism>
<dbReference type="InterPro" id="IPR037066">
    <property type="entry name" value="Plug_dom_sf"/>
</dbReference>
<feature type="domain" description="TonB-dependent receptor-like beta-barrel" evidence="17">
    <location>
        <begin position="243"/>
        <end position="672"/>
    </location>
</feature>
<dbReference type="Proteomes" id="UP001595556">
    <property type="component" value="Unassembled WGS sequence"/>
</dbReference>
<feature type="signal peptide" evidence="16">
    <location>
        <begin position="1"/>
        <end position="21"/>
    </location>
</feature>
<keyword evidence="4 14" id="KW-1134">Transmembrane beta strand</keyword>
<evidence type="ECO:0000256" key="4">
    <source>
        <dbReference type="ARBA" id="ARBA00022452"/>
    </source>
</evidence>
<comment type="subcellular location">
    <subcellularLocation>
        <location evidence="1 14">Cell outer membrane</location>
        <topology evidence="1 14">Multi-pass membrane protein</topology>
    </subcellularLocation>
</comment>
<keyword evidence="13 14" id="KW-0998">Cell outer membrane</keyword>
<dbReference type="Gene3D" id="2.40.170.20">
    <property type="entry name" value="TonB-dependent receptor, beta-barrel domain"/>
    <property type="match status" value="1"/>
</dbReference>
<comment type="caution">
    <text evidence="19">The sequence shown here is derived from an EMBL/GenBank/DDBJ whole genome shotgun (WGS) entry which is preliminary data.</text>
</comment>
<dbReference type="Pfam" id="PF00593">
    <property type="entry name" value="TonB_dep_Rec_b-barrel"/>
    <property type="match status" value="1"/>
</dbReference>
<evidence type="ECO:0000256" key="9">
    <source>
        <dbReference type="ARBA" id="ARBA00023065"/>
    </source>
</evidence>
<comment type="similarity">
    <text evidence="2 14 15">Belongs to the TonB-dependent receptor family.</text>
</comment>
<dbReference type="Pfam" id="PF07715">
    <property type="entry name" value="Plug"/>
    <property type="match status" value="1"/>
</dbReference>
<evidence type="ECO:0000259" key="17">
    <source>
        <dbReference type="Pfam" id="PF00593"/>
    </source>
</evidence>
<evidence type="ECO:0000256" key="6">
    <source>
        <dbReference type="ARBA" id="ARBA00022692"/>
    </source>
</evidence>
<dbReference type="EMBL" id="JBHRTI010000003">
    <property type="protein sequence ID" value="MFC3147309.1"/>
    <property type="molecule type" value="Genomic_DNA"/>
</dbReference>
<sequence length="709" mass="75329">MHRLARALAATGCAAVLPALAQTDTTSAEPRSVEPVVVSASRLPEPAFASPSAISLIDERTLREAGPGINLSEALNRAPGVVALNRQNYAQDLQISIRGFGSRATFGIRGVRLMVDGIPASMPDGQGQVSNVVLSSAGRIEVLRGPMAQLYGNAAGGVIQVFSATPPEGHWAGGNLTLGQDGLWKAGFSASTRNERNAFLLDVSRFNTDGWRPRSAAQRDQLNLKWDHQTEGGSRVGFVLNALDQPDNQDPLGLTRAAFDANPRQAAAIGAQQKTGKTVRQQQGGATLTHSFTDSTSLNLRAHFGLRSLDNTLSIPLAAQQAPTSAGGIVDFSRNYGGFSVQLAHEGTTPWGAPVRGVAGIENEYVDEDRQGYINDTGQRGLLKRNEINRVQSTAAFAQGTLGLTRTVDATLGVRSNRVSFNTQDLFIAPGNPDDSGSLSYAATLPVLGLAWRAAPTLNLYANAGRGFETPTLTELAYRTGGTGFNTALRASTSRHAELGAKWRGAGGLRVDMAAFRIETRDEIVVETNSGGRSTFRNAAQTTREGLELAVLAPLGRFVAGEWQLQLSASPLRARYSAPFVSGSGATVVQIPAGNRLPGTPELTAFAELTWRGTGLATGWSAALEAQHTSKLFVNDANTDAAAAVNLLNARAGWSKALGNWRIDTLLRVDNLTDRRYAGSVIVNEANGRFFEPGLPRRVSGAVRLSQRF</sequence>